<feature type="compositionally biased region" description="Polar residues" evidence="1">
    <location>
        <begin position="15"/>
        <end position="26"/>
    </location>
</feature>
<feature type="transmembrane region" description="Helical" evidence="2">
    <location>
        <begin position="49"/>
        <end position="73"/>
    </location>
</feature>
<keyword evidence="4" id="KW-1185">Reference proteome</keyword>
<sequence>MSTAGQGTIARMSHSVEQPRSESSAQDPLDTPYVRRQSVEDAWDTLGRVALVVGGAVFVIAVAAYGVVLGLAVNGH</sequence>
<keyword evidence="2" id="KW-0812">Transmembrane</keyword>
<evidence type="ECO:0000256" key="1">
    <source>
        <dbReference type="SAM" id="MobiDB-lite"/>
    </source>
</evidence>
<dbReference type="AlphaFoldDB" id="A0A420XS32"/>
<proteinExistence type="predicted"/>
<reference evidence="3 4" key="1">
    <citation type="submission" date="2018-10" db="EMBL/GenBank/DDBJ databases">
        <title>Genomic Encyclopedia of Archaeal and Bacterial Type Strains, Phase II (KMG-II): from individual species to whole genera.</title>
        <authorList>
            <person name="Goeker M."/>
        </authorList>
    </citation>
    <scope>NUCLEOTIDE SEQUENCE [LARGE SCALE GENOMIC DNA]</scope>
    <source>
        <strain evidence="3 4">RP-AC37</strain>
    </source>
</reference>
<evidence type="ECO:0000313" key="3">
    <source>
        <dbReference type="EMBL" id="RKS77706.1"/>
    </source>
</evidence>
<name>A0A420XS32_9ACTN</name>
<evidence type="ECO:0000313" key="4">
    <source>
        <dbReference type="Proteomes" id="UP000281955"/>
    </source>
</evidence>
<comment type="caution">
    <text evidence="3">The sequence shown here is derived from an EMBL/GenBank/DDBJ whole genome shotgun (WGS) entry which is preliminary data.</text>
</comment>
<feature type="region of interest" description="Disordered" evidence="1">
    <location>
        <begin position="1"/>
        <end position="33"/>
    </location>
</feature>
<evidence type="ECO:0000256" key="2">
    <source>
        <dbReference type="SAM" id="Phobius"/>
    </source>
</evidence>
<accession>A0A420XS32</accession>
<organism evidence="3 4">
    <name type="scientific">Motilibacter peucedani</name>
    <dbReference type="NCBI Taxonomy" id="598650"/>
    <lineage>
        <taxon>Bacteria</taxon>
        <taxon>Bacillati</taxon>
        <taxon>Actinomycetota</taxon>
        <taxon>Actinomycetes</taxon>
        <taxon>Motilibacterales</taxon>
        <taxon>Motilibacteraceae</taxon>
        <taxon>Motilibacter</taxon>
    </lineage>
</organism>
<keyword evidence="2" id="KW-1133">Transmembrane helix</keyword>
<dbReference type="Proteomes" id="UP000281955">
    <property type="component" value="Unassembled WGS sequence"/>
</dbReference>
<protein>
    <submittedName>
        <fullName evidence="3">Uncharacterized protein</fullName>
    </submittedName>
</protein>
<dbReference type="InParanoid" id="A0A420XS32"/>
<gene>
    <name evidence="3" type="ORF">CLV35_1400</name>
</gene>
<dbReference type="EMBL" id="RBWV01000010">
    <property type="protein sequence ID" value="RKS77706.1"/>
    <property type="molecule type" value="Genomic_DNA"/>
</dbReference>
<keyword evidence="2" id="KW-0472">Membrane</keyword>